<dbReference type="GeneID" id="105269404"/>
<dbReference type="InterPro" id="IPR032675">
    <property type="entry name" value="LRR_dom_sf"/>
</dbReference>
<dbReference type="PANTHER" id="PTHR24373:SF398">
    <property type="entry name" value="LEUCINE-RICH REPEAT-CONTAINING G-PROTEIN COUPLED RECEPTOR 6"/>
    <property type="match status" value="1"/>
</dbReference>
<dbReference type="Gene3D" id="3.80.10.10">
    <property type="entry name" value="Ribonuclease Inhibitor"/>
    <property type="match status" value="3"/>
</dbReference>
<evidence type="ECO:0000256" key="2">
    <source>
        <dbReference type="ARBA" id="ARBA00022729"/>
    </source>
</evidence>
<dbReference type="InterPro" id="IPR003591">
    <property type="entry name" value="Leu-rich_rpt_typical-subtyp"/>
</dbReference>
<dbReference type="InterPro" id="IPR050328">
    <property type="entry name" value="Dev_Immune_Receptor"/>
</dbReference>
<dbReference type="PROSITE" id="PS51450">
    <property type="entry name" value="LRR"/>
    <property type="match status" value="2"/>
</dbReference>
<dbReference type="AlphaFoldDB" id="A0A9R1TEK7"/>
<gene>
    <name evidence="6" type="primary">LOC105269404</name>
</gene>
<feature type="signal peptide" evidence="4">
    <location>
        <begin position="1"/>
        <end position="24"/>
    </location>
</feature>
<dbReference type="SMART" id="SM00369">
    <property type="entry name" value="LRR_TYP"/>
    <property type="match status" value="8"/>
</dbReference>
<keyword evidence="5" id="KW-1185">Reference proteome</keyword>
<dbReference type="Proteomes" id="UP000694866">
    <property type="component" value="Unplaced"/>
</dbReference>
<dbReference type="OrthoDB" id="2020019at2759"/>
<keyword evidence="2 4" id="KW-0732">Signal</keyword>
<dbReference type="Pfam" id="PF13855">
    <property type="entry name" value="LRR_8"/>
    <property type="match status" value="2"/>
</dbReference>
<dbReference type="RefSeq" id="XP_011307899.1">
    <property type="nucleotide sequence ID" value="XM_011309597.1"/>
</dbReference>
<feature type="chain" id="PRO_5040255794" evidence="4">
    <location>
        <begin position="25"/>
        <end position="455"/>
    </location>
</feature>
<dbReference type="PANTHER" id="PTHR24373">
    <property type="entry name" value="SLIT RELATED LEUCINE-RICH REPEAT NEURONAL PROTEIN"/>
    <property type="match status" value="1"/>
</dbReference>
<sequence>MKFSTEIYLISLVLSIRLLSITRSCEFSSLNRSDRIINVDGNTTRVIKIGNSDRFDMMFGTPYAIIDPQAFDGSGVKTLHLSFNTSNHTSNEASNYGRILLTPESFVGLDLDSLSLKGTDLTLNRDGLTPLRSLNHLTLKSCNIVEVPTILLMSFPKLQSLILSHNNMTVVHHNGFESLQHLWYLNLSSNNITTFESGCFNGLEELERLDLSGNSFILLPDAFEGLPKLLELHVRNCPNLKEIDDNAFRATPTLTALTISGTGVRSLQPGVFDGLLRLKWLQLSDNQINRIRKNLFNKLESLEYLFLDNNRIMRMESHAFSRLNLRYLGLSYQSPMDSDTFHVQRQVIENRTFDGLTVDIISMVGTLNPNITPAAFDGLIAGLVDLHCANLGNIETDIFIGLNVRKLDLRLNRISIIVADAFKEAVVEELDLSFNSVKITDYPSWGLSETALVTI</sequence>
<organism evidence="5 6">
    <name type="scientific">Fopius arisanus</name>
    <dbReference type="NCBI Taxonomy" id="64838"/>
    <lineage>
        <taxon>Eukaryota</taxon>
        <taxon>Metazoa</taxon>
        <taxon>Ecdysozoa</taxon>
        <taxon>Arthropoda</taxon>
        <taxon>Hexapoda</taxon>
        <taxon>Insecta</taxon>
        <taxon>Pterygota</taxon>
        <taxon>Neoptera</taxon>
        <taxon>Endopterygota</taxon>
        <taxon>Hymenoptera</taxon>
        <taxon>Apocrita</taxon>
        <taxon>Ichneumonoidea</taxon>
        <taxon>Braconidae</taxon>
        <taxon>Opiinae</taxon>
        <taxon>Fopius</taxon>
    </lineage>
</organism>
<evidence type="ECO:0000313" key="6">
    <source>
        <dbReference type="RefSeq" id="XP_011307899.1"/>
    </source>
</evidence>
<keyword evidence="1" id="KW-0433">Leucine-rich repeat</keyword>
<keyword evidence="3" id="KW-0677">Repeat</keyword>
<dbReference type="InterPro" id="IPR001611">
    <property type="entry name" value="Leu-rich_rpt"/>
</dbReference>
<protein>
    <submittedName>
        <fullName evidence="6">Insulin-like growth factor-binding protein complex acid labile subunit isoform X1</fullName>
    </submittedName>
</protein>
<name>A0A9R1TEK7_9HYME</name>
<evidence type="ECO:0000256" key="3">
    <source>
        <dbReference type="ARBA" id="ARBA00022737"/>
    </source>
</evidence>
<evidence type="ECO:0000256" key="4">
    <source>
        <dbReference type="SAM" id="SignalP"/>
    </source>
</evidence>
<reference evidence="6" key="1">
    <citation type="submission" date="2025-08" db="UniProtKB">
        <authorList>
            <consortium name="RefSeq"/>
        </authorList>
    </citation>
    <scope>IDENTIFICATION</scope>
    <source>
        <strain evidence="6">USDA-PBARC FA_bdor</strain>
        <tissue evidence="6">Whole organism</tissue>
    </source>
</reference>
<dbReference type="SUPFAM" id="SSF52058">
    <property type="entry name" value="L domain-like"/>
    <property type="match status" value="1"/>
</dbReference>
<dbReference type="KEGG" id="fas:105269404"/>
<proteinExistence type="predicted"/>
<accession>A0A9R1TEK7</accession>
<evidence type="ECO:0000313" key="5">
    <source>
        <dbReference type="Proteomes" id="UP000694866"/>
    </source>
</evidence>
<evidence type="ECO:0000256" key="1">
    <source>
        <dbReference type="ARBA" id="ARBA00022614"/>
    </source>
</evidence>